<dbReference type="AlphaFoldDB" id="X1D089"/>
<organism evidence="1">
    <name type="scientific">marine sediment metagenome</name>
    <dbReference type="NCBI Taxonomy" id="412755"/>
    <lineage>
        <taxon>unclassified sequences</taxon>
        <taxon>metagenomes</taxon>
        <taxon>ecological metagenomes</taxon>
    </lineage>
</organism>
<feature type="non-terminal residue" evidence="1">
    <location>
        <position position="120"/>
    </location>
</feature>
<comment type="caution">
    <text evidence="1">The sequence shown here is derived from an EMBL/GenBank/DDBJ whole genome shotgun (WGS) entry which is preliminary data.</text>
</comment>
<name>X1D089_9ZZZZ</name>
<protein>
    <submittedName>
        <fullName evidence="1">Uncharacterized protein</fullName>
    </submittedName>
</protein>
<sequence length="120" mass="11770">TLLADLGGIDIDAKELITINLSGGTVGTSDIIITNTTGTDEGAIELTSTAGGIDLNAAAGKNIALDGGQVILTGDHDTAGCIQLHADAGSSQTITILNDEGTNVAAIGIDALLGGIDIEA</sequence>
<dbReference type="EMBL" id="BART01039466">
    <property type="protein sequence ID" value="GAH14231.1"/>
    <property type="molecule type" value="Genomic_DNA"/>
</dbReference>
<evidence type="ECO:0000313" key="1">
    <source>
        <dbReference type="EMBL" id="GAH14231.1"/>
    </source>
</evidence>
<gene>
    <name evidence="1" type="ORF">S01H4_64849</name>
</gene>
<feature type="non-terminal residue" evidence="1">
    <location>
        <position position="1"/>
    </location>
</feature>
<reference evidence="1" key="1">
    <citation type="journal article" date="2014" name="Front. Microbiol.">
        <title>High frequency of phylogenetically diverse reductive dehalogenase-homologous genes in deep subseafloor sedimentary metagenomes.</title>
        <authorList>
            <person name="Kawai M."/>
            <person name="Futagami T."/>
            <person name="Toyoda A."/>
            <person name="Takaki Y."/>
            <person name="Nishi S."/>
            <person name="Hori S."/>
            <person name="Arai W."/>
            <person name="Tsubouchi T."/>
            <person name="Morono Y."/>
            <person name="Uchiyama I."/>
            <person name="Ito T."/>
            <person name="Fujiyama A."/>
            <person name="Inagaki F."/>
            <person name="Takami H."/>
        </authorList>
    </citation>
    <scope>NUCLEOTIDE SEQUENCE</scope>
    <source>
        <strain evidence="1">Expedition CK06-06</strain>
    </source>
</reference>
<proteinExistence type="predicted"/>
<accession>X1D089</accession>